<dbReference type="AlphaFoldDB" id="W4KD87"/>
<name>W4KD87_HETIT</name>
<dbReference type="GeneID" id="20674698"/>
<evidence type="ECO:0000256" key="1">
    <source>
        <dbReference type="SAM" id="MobiDB-lite"/>
    </source>
</evidence>
<proteinExistence type="predicted"/>
<dbReference type="Proteomes" id="UP000030671">
    <property type="component" value="Unassembled WGS sequence"/>
</dbReference>
<feature type="compositionally biased region" description="Low complexity" evidence="1">
    <location>
        <begin position="131"/>
        <end position="142"/>
    </location>
</feature>
<feature type="region of interest" description="Disordered" evidence="1">
    <location>
        <begin position="131"/>
        <end position="159"/>
    </location>
</feature>
<keyword evidence="3" id="KW-1185">Reference proteome</keyword>
<evidence type="ECO:0000313" key="2">
    <source>
        <dbReference type="EMBL" id="ETW83051.1"/>
    </source>
</evidence>
<dbReference type="KEGG" id="hir:HETIRDRAFT_433754"/>
<dbReference type="RefSeq" id="XP_009545336.1">
    <property type="nucleotide sequence ID" value="XM_009547041.1"/>
</dbReference>
<gene>
    <name evidence="2" type="ORF">HETIRDRAFT_433754</name>
</gene>
<accession>W4KD87</accession>
<organism evidence="2 3">
    <name type="scientific">Heterobasidion irregulare (strain TC 32-1)</name>
    <dbReference type="NCBI Taxonomy" id="747525"/>
    <lineage>
        <taxon>Eukaryota</taxon>
        <taxon>Fungi</taxon>
        <taxon>Dikarya</taxon>
        <taxon>Basidiomycota</taxon>
        <taxon>Agaricomycotina</taxon>
        <taxon>Agaricomycetes</taxon>
        <taxon>Russulales</taxon>
        <taxon>Bondarzewiaceae</taxon>
        <taxon>Heterobasidion</taxon>
        <taxon>Heterobasidion annosum species complex</taxon>
    </lineage>
</organism>
<dbReference type="InParanoid" id="W4KD87"/>
<protein>
    <submittedName>
        <fullName evidence="2">Uncharacterized protein</fullName>
    </submittedName>
</protein>
<evidence type="ECO:0000313" key="3">
    <source>
        <dbReference type="Proteomes" id="UP000030671"/>
    </source>
</evidence>
<sequence>MLPLHTSLYHAHDISSVDETLPSSTDPAAPSGTTLSPIHAPTPPKQNVVAEAIASVAACLDDLAESLRSIRISIYDIVLASVSIVAVLMGHPCLHTLSRYVVCLHCPCSSFRSALPTRLFYRHDIYLGTEESTSTGSTSTTGRSMDPGARTTFEGGQAT</sequence>
<reference evidence="2 3" key="1">
    <citation type="journal article" date="2012" name="New Phytol.">
        <title>Insight into trade-off between wood decay and parasitism from the genome of a fungal forest pathogen.</title>
        <authorList>
            <person name="Olson A."/>
            <person name="Aerts A."/>
            <person name="Asiegbu F."/>
            <person name="Belbahri L."/>
            <person name="Bouzid O."/>
            <person name="Broberg A."/>
            <person name="Canback B."/>
            <person name="Coutinho P.M."/>
            <person name="Cullen D."/>
            <person name="Dalman K."/>
            <person name="Deflorio G."/>
            <person name="van Diepen L.T."/>
            <person name="Dunand C."/>
            <person name="Duplessis S."/>
            <person name="Durling M."/>
            <person name="Gonthier P."/>
            <person name="Grimwood J."/>
            <person name="Fossdal C.G."/>
            <person name="Hansson D."/>
            <person name="Henrissat B."/>
            <person name="Hietala A."/>
            <person name="Himmelstrand K."/>
            <person name="Hoffmeister D."/>
            <person name="Hogberg N."/>
            <person name="James T.Y."/>
            <person name="Karlsson M."/>
            <person name="Kohler A."/>
            <person name="Kues U."/>
            <person name="Lee Y.H."/>
            <person name="Lin Y.C."/>
            <person name="Lind M."/>
            <person name="Lindquist E."/>
            <person name="Lombard V."/>
            <person name="Lucas S."/>
            <person name="Lunden K."/>
            <person name="Morin E."/>
            <person name="Murat C."/>
            <person name="Park J."/>
            <person name="Raffaello T."/>
            <person name="Rouze P."/>
            <person name="Salamov A."/>
            <person name="Schmutz J."/>
            <person name="Solheim H."/>
            <person name="Stahlberg J."/>
            <person name="Velez H."/>
            <person name="de Vries R.P."/>
            <person name="Wiebenga A."/>
            <person name="Woodward S."/>
            <person name="Yakovlev I."/>
            <person name="Garbelotto M."/>
            <person name="Martin F."/>
            <person name="Grigoriev I.V."/>
            <person name="Stenlid J."/>
        </authorList>
    </citation>
    <scope>NUCLEOTIDE SEQUENCE [LARGE SCALE GENOMIC DNA]</scope>
    <source>
        <strain evidence="2 3">TC 32-1</strain>
    </source>
</reference>
<feature type="region of interest" description="Disordered" evidence="1">
    <location>
        <begin position="18"/>
        <end position="41"/>
    </location>
</feature>
<dbReference type="HOGENOM" id="CLU_1660991_0_0_1"/>
<feature type="compositionally biased region" description="Polar residues" evidence="1">
    <location>
        <begin position="18"/>
        <end position="36"/>
    </location>
</feature>
<dbReference type="EMBL" id="KI925457">
    <property type="protein sequence ID" value="ETW83051.1"/>
    <property type="molecule type" value="Genomic_DNA"/>
</dbReference>